<organism evidence="5 6">
    <name type="scientific">Paenisporosarcina antarctica</name>
    <dbReference type="NCBI Taxonomy" id="417367"/>
    <lineage>
        <taxon>Bacteria</taxon>
        <taxon>Bacillati</taxon>
        <taxon>Bacillota</taxon>
        <taxon>Bacilli</taxon>
        <taxon>Bacillales</taxon>
        <taxon>Caryophanaceae</taxon>
        <taxon>Paenisporosarcina</taxon>
    </lineage>
</organism>
<dbReference type="RefSeq" id="WP_134210335.1">
    <property type="nucleotide sequence ID" value="NZ_CP038015.1"/>
</dbReference>
<dbReference type="PANTHER" id="PTHR33392:SF3">
    <property type="entry name" value="POLYISOPRENYL-TEICHOIC ACID--PEPTIDOGLYCAN TEICHOIC ACID TRANSFERASE TAGT"/>
    <property type="match status" value="1"/>
</dbReference>
<gene>
    <name evidence="5" type="ORF">E2636_11645</name>
</gene>
<feature type="domain" description="Cell envelope-related transcriptional attenuator" evidence="4">
    <location>
        <begin position="95"/>
        <end position="241"/>
    </location>
</feature>
<keyword evidence="3" id="KW-0472">Membrane</keyword>
<comment type="similarity">
    <text evidence="1">Belongs to the LytR/CpsA/Psr (LCP) family.</text>
</comment>
<evidence type="ECO:0000256" key="2">
    <source>
        <dbReference type="SAM" id="MobiDB-lite"/>
    </source>
</evidence>
<keyword evidence="3" id="KW-1133">Transmembrane helix</keyword>
<feature type="compositionally biased region" description="Polar residues" evidence="2">
    <location>
        <begin position="349"/>
        <end position="358"/>
    </location>
</feature>
<feature type="transmembrane region" description="Helical" evidence="3">
    <location>
        <begin position="20"/>
        <end position="42"/>
    </location>
</feature>
<dbReference type="NCBIfam" id="TIGR00350">
    <property type="entry name" value="lytR_cpsA_psr"/>
    <property type="match status" value="1"/>
</dbReference>
<dbReference type="Gene3D" id="3.40.630.190">
    <property type="entry name" value="LCP protein"/>
    <property type="match status" value="1"/>
</dbReference>
<evidence type="ECO:0000313" key="5">
    <source>
        <dbReference type="EMBL" id="QBP41759.1"/>
    </source>
</evidence>
<dbReference type="Pfam" id="PF03816">
    <property type="entry name" value="LytR_cpsA_psr"/>
    <property type="match status" value="1"/>
</dbReference>
<evidence type="ECO:0000259" key="4">
    <source>
        <dbReference type="Pfam" id="PF03816"/>
    </source>
</evidence>
<dbReference type="KEGG" id="panc:E2636_11645"/>
<dbReference type="EMBL" id="CP038015">
    <property type="protein sequence ID" value="QBP41759.1"/>
    <property type="molecule type" value="Genomic_DNA"/>
</dbReference>
<dbReference type="InterPro" id="IPR050922">
    <property type="entry name" value="LytR/CpsA/Psr_CW_biosynth"/>
</dbReference>
<dbReference type="Proteomes" id="UP000294292">
    <property type="component" value="Chromosome"/>
</dbReference>
<feature type="region of interest" description="Disordered" evidence="2">
    <location>
        <begin position="324"/>
        <end position="358"/>
    </location>
</feature>
<name>A0A4P7A060_9BACL</name>
<reference evidence="5 6" key="1">
    <citation type="submission" date="2019-03" db="EMBL/GenBank/DDBJ databases">
        <title>Complete genome sequence of Paenisporosarcina antarctica CGMCC 1.6503T.</title>
        <authorList>
            <person name="Rong J.-C."/>
            <person name="Chi N.-Y."/>
            <person name="Zhang Q.-F."/>
        </authorList>
    </citation>
    <scope>NUCLEOTIDE SEQUENCE [LARGE SCALE GENOMIC DNA]</scope>
    <source>
        <strain evidence="5 6">CGMCC 1.6503</strain>
    </source>
</reference>
<accession>A0A4P7A060</accession>
<keyword evidence="6" id="KW-1185">Reference proteome</keyword>
<dbReference type="PANTHER" id="PTHR33392">
    <property type="entry name" value="POLYISOPRENYL-TEICHOIC ACID--PEPTIDOGLYCAN TEICHOIC ACID TRANSFERASE TAGU"/>
    <property type="match status" value="1"/>
</dbReference>
<evidence type="ECO:0000256" key="3">
    <source>
        <dbReference type="SAM" id="Phobius"/>
    </source>
</evidence>
<keyword evidence="3" id="KW-0812">Transmembrane</keyword>
<dbReference type="AlphaFoldDB" id="A0A4P7A060"/>
<evidence type="ECO:0000313" key="6">
    <source>
        <dbReference type="Proteomes" id="UP000294292"/>
    </source>
</evidence>
<evidence type="ECO:0000256" key="1">
    <source>
        <dbReference type="ARBA" id="ARBA00006068"/>
    </source>
</evidence>
<proteinExistence type="inferred from homology"/>
<dbReference type="OrthoDB" id="27330at2"/>
<dbReference type="InterPro" id="IPR004474">
    <property type="entry name" value="LytR_CpsA_psr"/>
</dbReference>
<protein>
    <submittedName>
        <fullName evidence="5">LytR family transcriptional regulator</fullName>
    </submittedName>
</protein>
<sequence length="358" mass="40248">MNRQQYKSSKGSSSNKSLIIKISLLFITSLLICITAYGIFLVKKAESAADRSLESINRDKSSLRDEKVEPLEDNISILFIGVDDSSTRNQGSNTRSDALLVATLNNESKSIKLLSIPRDSYVYIPEVGYKDKITHAYAFGQTEATIDTVETMLDIPIDYYVRLNFDAFIDIVDSLGGIEADVPYTLVEQDAQDKKSINLEKGYQELNGAEALALVRTRKKDNDIERGKRQQMVLEAIMKKSVSASSFTKYGDLIDAVGDNMKTNMTFNEMKSMFEYGKNGMPSIEQLSLLGADDTSTGIYYYQLNEESLAEIKDTMQNHLEYEYNPTELTSEDETSEYSIETDERTHSHSQSESTDQP</sequence>